<feature type="signal peptide" evidence="1">
    <location>
        <begin position="1"/>
        <end position="19"/>
    </location>
</feature>
<protein>
    <submittedName>
        <fullName evidence="2">Uncharacterized protein</fullName>
    </submittedName>
</protein>
<keyword evidence="1" id="KW-0732">Signal</keyword>
<evidence type="ECO:0000256" key="1">
    <source>
        <dbReference type="SAM" id="SignalP"/>
    </source>
</evidence>
<name>A0A2P2J632_RHIMU</name>
<feature type="chain" id="PRO_5015138127" evidence="1">
    <location>
        <begin position="20"/>
        <end position="63"/>
    </location>
</feature>
<accession>A0A2P2J632</accession>
<evidence type="ECO:0000313" key="2">
    <source>
        <dbReference type="EMBL" id="MBW88943.1"/>
    </source>
</evidence>
<organism evidence="2">
    <name type="scientific">Rhizophora mucronata</name>
    <name type="common">Asiatic mangrove</name>
    <dbReference type="NCBI Taxonomy" id="61149"/>
    <lineage>
        <taxon>Eukaryota</taxon>
        <taxon>Viridiplantae</taxon>
        <taxon>Streptophyta</taxon>
        <taxon>Embryophyta</taxon>
        <taxon>Tracheophyta</taxon>
        <taxon>Spermatophyta</taxon>
        <taxon>Magnoliopsida</taxon>
        <taxon>eudicotyledons</taxon>
        <taxon>Gunneridae</taxon>
        <taxon>Pentapetalae</taxon>
        <taxon>rosids</taxon>
        <taxon>fabids</taxon>
        <taxon>Malpighiales</taxon>
        <taxon>Rhizophoraceae</taxon>
        <taxon>Rhizophora</taxon>
    </lineage>
</organism>
<reference evidence="2" key="1">
    <citation type="submission" date="2018-02" db="EMBL/GenBank/DDBJ databases">
        <title>Rhizophora mucronata_Transcriptome.</title>
        <authorList>
            <person name="Meera S.P."/>
            <person name="Sreeshan A."/>
            <person name="Augustine A."/>
        </authorList>
    </citation>
    <scope>NUCLEOTIDE SEQUENCE</scope>
    <source>
        <tissue evidence="2">Leaf</tissue>
    </source>
</reference>
<proteinExistence type="predicted"/>
<dbReference type="EMBL" id="GGEC01008460">
    <property type="protein sequence ID" value="MBW88943.1"/>
    <property type="molecule type" value="Transcribed_RNA"/>
</dbReference>
<dbReference type="AlphaFoldDB" id="A0A2P2J632"/>
<sequence length="63" mass="7203">MFISRLLLALKFEFDSSTALLLASAHTIDDPQNADLLSFLCPYSPAKNTSPNWVPSWFYFHPR</sequence>